<dbReference type="Proteomes" id="UP000332933">
    <property type="component" value="Unassembled WGS sequence"/>
</dbReference>
<keyword evidence="4" id="KW-1185">Reference proteome</keyword>
<dbReference type="GO" id="GO:0003676">
    <property type="term" value="F:nucleic acid binding"/>
    <property type="evidence" value="ECO:0007669"/>
    <property type="project" value="InterPro"/>
</dbReference>
<protein>
    <submittedName>
        <fullName evidence="3">Aste57867_9251 protein</fullName>
    </submittedName>
</protein>
<evidence type="ECO:0000313" key="4">
    <source>
        <dbReference type="Proteomes" id="UP000332933"/>
    </source>
</evidence>
<feature type="region of interest" description="Disordered" evidence="1">
    <location>
        <begin position="1"/>
        <end position="22"/>
    </location>
</feature>
<dbReference type="OrthoDB" id="74624at2759"/>
<proteinExistence type="predicted"/>
<sequence length="199" mass="22236">MWPFVRQSPAVRPSRNRPPGTMESHLVNVSAAVYQDFVLQRVIPAIKPSFTSANKLVVLQQDNATPHRSISNAVLDSVSTDGWRFVVGRQPPNSPDLKVLDLGFFASIQALQYNVVSHTIDDFIRATLLAFDMLSVEKLEDVFLTLQAVMSLVLEHHGNNGYKLPHMQKDAMRRAGNLTTNVTCPLSIVREAELLIFNQ</sequence>
<gene>
    <name evidence="3" type="primary">Aste57867_9251</name>
    <name evidence="2" type="ORF">As57867_009215</name>
    <name evidence="3" type="ORF">ASTE57867_9251</name>
</gene>
<dbReference type="AlphaFoldDB" id="A0A485KME6"/>
<dbReference type="EMBL" id="VJMH01005133">
    <property type="protein sequence ID" value="KAF0700197.1"/>
    <property type="molecule type" value="Genomic_DNA"/>
</dbReference>
<organism evidence="3 4">
    <name type="scientific">Aphanomyces stellatus</name>
    <dbReference type="NCBI Taxonomy" id="120398"/>
    <lineage>
        <taxon>Eukaryota</taxon>
        <taxon>Sar</taxon>
        <taxon>Stramenopiles</taxon>
        <taxon>Oomycota</taxon>
        <taxon>Saprolegniomycetes</taxon>
        <taxon>Saprolegniales</taxon>
        <taxon>Verrucalvaceae</taxon>
        <taxon>Aphanomyces</taxon>
    </lineage>
</organism>
<name>A0A485KME6_9STRA</name>
<evidence type="ECO:0000313" key="2">
    <source>
        <dbReference type="EMBL" id="KAF0700197.1"/>
    </source>
</evidence>
<accession>A0A485KME6</accession>
<reference evidence="2" key="2">
    <citation type="submission" date="2019-06" db="EMBL/GenBank/DDBJ databases">
        <title>Genomics analysis of Aphanomyces spp. identifies a new class of oomycete effector associated with host adaptation.</title>
        <authorList>
            <person name="Gaulin E."/>
        </authorList>
    </citation>
    <scope>NUCLEOTIDE SEQUENCE</scope>
    <source>
        <strain evidence="2">CBS 578.67</strain>
    </source>
</reference>
<dbReference type="EMBL" id="CAADRA010005154">
    <property type="protein sequence ID" value="VFT86134.1"/>
    <property type="molecule type" value="Genomic_DNA"/>
</dbReference>
<evidence type="ECO:0000313" key="3">
    <source>
        <dbReference type="EMBL" id="VFT86134.1"/>
    </source>
</evidence>
<reference evidence="3 4" key="1">
    <citation type="submission" date="2019-03" db="EMBL/GenBank/DDBJ databases">
        <authorList>
            <person name="Gaulin E."/>
            <person name="Dumas B."/>
        </authorList>
    </citation>
    <scope>NUCLEOTIDE SEQUENCE [LARGE SCALE GENOMIC DNA]</scope>
    <source>
        <strain evidence="3">CBS 568.67</strain>
    </source>
</reference>
<dbReference type="PANTHER" id="PTHR47169">
    <property type="entry name" value="OS01G0541250 PROTEIN"/>
    <property type="match status" value="1"/>
</dbReference>
<evidence type="ECO:0000256" key="1">
    <source>
        <dbReference type="SAM" id="MobiDB-lite"/>
    </source>
</evidence>
<dbReference type="Gene3D" id="3.30.420.10">
    <property type="entry name" value="Ribonuclease H-like superfamily/Ribonuclease H"/>
    <property type="match status" value="1"/>
</dbReference>
<dbReference type="InterPro" id="IPR036397">
    <property type="entry name" value="RNaseH_sf"/>
</dbReference>